<dbReference type="InterPro" id="IPR033891">
    <property type="entry name" value="TTC38"/>
</dbReference>
<accession>A0A508STW8</accession>
<sequence>MKLDRYGLPLTTASDRAAAYFVDGVDRMLAALHGADAAFDAAIAEDGDFAMAHLGRARVHQLNMEAGDARAKAAKARELAVAASPRERQHIETIAAAIEGQGKKALTLAEQHLQDFPRDAPVLSLLLGAFGLYAFSGRADHDAARLAVCERYAADYGDDWWFLTYLGWSKTEVGDVVSGRAITERGYALKPENAGAAHAVAHALFEQGSGAEGRAFLSAWLPANDRTSFLQGHLAWHLALIDLEEGDADAALDIYERHIKPAGRPYPPLNIYTDTASLLWRLALAGKTGLEPHWKDVAAYGDGYFPKAGAHFADVHQALVAATTKGDALDRRLTEMEARHADGKLAPGAPAIGLCRGIAAFAAGDHGEAVRILAPLMPELVRIGGSHAQRELWEDTFIVACLRSGQGRQATALISERLHRRPSRRDQIWSQEAARQ</sequence>
<evidence type="ECO:0000256" key="2">
    <source>
        <dbReference type="ARBA" id="ARBA00019992"/>
    </source>
</evidence>
<dbReference type="Proteomes" id="UP000328092">
    <property type="component" value="Unassembled WGS sequence"/>
</dbReference>
<dbReference type="Gene3D" id="1.25.40.10">
    <property type="entry name" value="Tetratricopeptide repeat domain"/>
    <property type="match status" value="1"/>
</dbReference>
<evidence type="ECO:0000256" key="1">
    <source>
        <dbReference type="ARBA" id="ARBA00005857"/>
    </source>
</evidence>
<keyword evidence="3" id="KW-0677">Repeat</keyword>
<dbReference type="EMBL" id="CAADFC020000004">
    <property type="protein sequence ID" value="VIO66039.1"/>
    <property type="molecule type" value="Genomic_DNA"/>
</dbReference>
<comment type="caution">
    <text evidence="5">The sequence shown here is derived from an EMBL/GenBank/DDBJ whole genome shotgun (WGS) entry which is preliminary data.</text>
</comment>
<gene>
    <name evidence="5" type="ORF">CI1B_11510</name>
</gene>
<reference evidence="5" key="1">
    <citation type="submission" date="2019-02" db="EMBL/GenBank/DDBJ databases">
        <authorList>
            <person name="Pothier F.J."/>
        </authorList>
    </citation>
    <scope>NUCLEOTIDE SEQUENCE</scope>
    <source>
        <strain evidence="5">CI-1B</strain>
    </source>
</reference>
<evidence type="ECO:0000313" key="6">
    <source>
        <dbReference type="Proteomes" id="UP000328092"/>
    </source>
</evidence>
<evidence type="ECO:0000313" key="5">
    <source>
        <dbReference type="EMBL" id="VIO66039.1"/>
    </source>
</evidence>
<proteinExistence type="inferred from homology"/>
<dbReference type="PANTHER" id="PTHR16263">
    <property type="entry name" value="TETRATRICOPEPTIDE REPEAT PROTEIN 38"/>
    <property type="match status" value="1"/>
</dbReference>
<dbReference type="AlphaFoldDB" id="A0A508STW8"/>
<organism evidence="5 6">
    <name type="scientific">Bradyrhizobium ivorense</name>
    <dbReference type="NCBI Taxonomy" id="2511166"/>
    <lineage>
        <taxon>Bacteria</taxon>
        <taxon>Pseudomonadati</taxon>
        <taxon>Pseudomonadota</taxon>
        <taxon>Alphaproteobacteria</taxon>
        <taxon>Hyphomicrobiales</taxon>
        <taxon>Nitrobacteraceae</taxon>
        <taxon>Bradyrhizobium</taxon>
    </lineage>
</organism>
<dbReference type="PANTHER" id="PTHR16263:SF4">
    <property type="entry name" value="TETRATRICOPEPTIDE REPEAT PROTEIN 38"/>
    <property type="match status" value="1"/>
</dbReference>
<evidence type="ECO:0000256" key="4">
    <source>
        <dbReference type="ARBA" id="ARBA00022803"/>
    </source>
</evidence>
<keyword evidence="4" id="KW-0802">TPR repeat</keyword>
<dbReference type="InterPro" id="IPR011990">
    <property type="entry name" value="TPR-like_helical_dom_sf"/>
</dbReference>
<name>A0A508STW8_9BRAD</name>
<dbReference type="CDD" id="cd05804">
    <property type="entry name" value="StaR_like"/>
    <property type="match status" value="1"/>
</dbReference>
<comment type="similarity">
    <text evidence="1">Belongs to the TTC38 family.</text>
</comment>
<dbReference type="SUPFAM" id="SSF48452">
    <property type="entry name" value="TPR-like"/>
    <property type="match status" value="1"/>
</dbReference>
<keyword evidence="6" id="KW-1185">Reference proteome</keyword>
<protein>
    <recommendedName>
        <fullName evidence="2">Tetratricopeptide repeat protein 38</fullName>
    </recommendedName>
</protein>
<evidence type="ECO:0000256" key="3">
    <source>
        <dbReference type="ARBA" id="ARBA00022737"/>
    </source>
</evidence>